<dbReference type="Proteomes" id="UP001629156">
    <property type="component" value="Unassembled WGS sequence"/>
</dbReference>
<evidence type="ECO:0000313" key="2">
    <source>
        <dbReference type="Proteomes" id="UP001629156"/>
    </source>
</evidence>
<gene>
    <name evidence="1" type="ORF">ABS766_09825</name>
</gene>
<protein>
    <submittedName>
        <fullName evidence="1">Uncharacterized protein</fullName>
    </submittedName>
</protein>
<name>A0ABW8Z067_9FLAO</name>
<proteinExistence type="predicted"/>
<accession>A0ABW8Z067</accession>
<organism evidence="1 2">
    <name type="scientific">Flavobacterium rhizosphaerae</name>
    <dbReference type="NCBI Taxonomy" id="3163298"/>
    <lineage>
        <taxon>Bacteria</taxon>
        <taxon>Pseudomonadati</taxon>
        <taxon>Bacteroidota</taxon>
        <taxon>Flavobacteriia</taxon>
        <taxon>Flavobacteriales</taxon>
        <taxon>Flavobacteriaceae</taxon>
        <taxon>Flavobacterium</taxon>
    </lineage>
</organism>
<dbReference type="RefSeq" id="WP_408084968.1">
    <property type="nucleotide sequence ID" value="NZ_JBELPZ010000009.1"/>
</dbReference>
<keyword evidence="2" id="KW-1185">Reference proteome</keyword>
<sequence length="76" mass="9198">MHGIDREKSKIRMKILTKGNKENFPWYNFLKENNKPPHEIIARMKSRFMKHAIAQETQVIQFYDNHTGQLLEEHNF</sequence>
<evidence type="ECO:0000313" key="1">
    <source>
        <dbReference type="EMBL" id="MFL9844713.1"/>
    </source>
</evidence>
<comment type="caution">
    <text evidence="1">The sequence shown here is derived from an EMBL/GenBank/DDBJ whole genome shotgun (WGS) entry which is preliminary data.</text>
</comment>
<reference evidence="1 2" key="1">
    <citation type="submission" date="2024-06" db="EMBL/GenBank/DDBJ databases">
        <authorList>
            <person name="Kaempfer P."/>
            <person name="Viver T."/>
        </authorList>
    </citation>
    <scope>NUCLEOTIDE SEQUENCE [LARGE SCALE GENOMIC DNA]</scope>
    <source>
        <strain evidence="1 2">ST-119</strain>
    </source>
</reference>
<dbReference type="EMBL" id="JBELPZ010000009">
    <property type="protein sequence ID" value="MFL9844713.1"/>
    <property type="molecule type" value="Genomic_DNA"/>
</dbReference>